<sequence>MATVTNGNCSDSDQLYNQSCADTFLNRADENGTLGNATGFWPTFSPVIMKNFMIAMNSAFLPVVVIIGLLGNTATIYVLKKRKQKASTILLLISLSVADLMCICMQIVYLLIQNRNHHFQYILPNFKVNGFFMTRAIFYFDGISRWIKVVIVLERCVAVVSPLKVHIIFTTKRILITVFSVFSLVPLSSVPELMHIGITGDKSSWSTYQMALQAINENKPVFEWYGNFFQILYGMTTLLINLLCNIVIFIGFRKSSMSSRKITNANDQRRTANQRKLTRMLLKMSMFYVITCLPKDIGAIILLGDTSGIIVFNGNFYFQSVLLFGLSSSFLNNSVNFIIYGASSSTFRHMYSNICCCRGNAGKDLPKILNQHQVYRISENSSASASSVNTFDISFDRSSELVSWSRYPQTIQM</sequence>
<feature type="domain" description="G-protein coupled receptors family 1 profile" evidence="9">
    <location>
        <begin position="71"/>
        <end position="340"/>
    </location>
</feature>
<gene>
    <name evidence="10" type="ORF">KP79_PYT20479</name>
</gene>
<dbReference type="Proteomes" id="UP000242188">
    <property type="component" value="Unassembled WGS sequence"/>
</dbReference>
<feature type="transmembrane region" description="Helical" evidence="8">
    <location>
        <begin position="285"/>
        <end position="304"/>
    </location>
</feature>
<dbReference type="PROSITE" id="PS50262">
    <property type="entry name" value="G_PROTEIN_RECEP_F1_2"/>
    <property type="match status" value="1"/>
</dbReference>
<reference evidence="10 11" key="1">
    <citation type="journal article" date="2017" name="Nat. Ecol. Evol.">
        <title>Scallop genome provides insights into evolution of bilaterian karyotype and development.</title>
        <authorList>
            <person name="Wang S."/>
            <person name="Zhang J."/>
            <person name="Jiao W."/>
            <person name="Li J."/>
            <person name="Xun X."/>
            <person name="Sun Y."/>
            <person name="Guo X."/>
            <person name="Huan P."/>
            <person name="Dong B."/>
            <person name="Zhang L."/>
            <person name="Hu X."/>
            <person name="Sun X."/>
            <person name="Wang J."/>
            <person name="Zhao C."/>
            <person name="Wang Y."/>
            <person name="Wang D."/>
            <person name="Huang X."/>
            <person name="Wang R."/>
            <person name="Lv J."/>
            <person name="Li Y."/>
            <person name="Zhang Z."/>
            <person name="Liu B."/>
            <person name="Lu W."/>
            <person name="Hui Y."/>
            <person name="Liang J."/>
            <person name="Zhou Z."/>
            <person name="Hou R."/>
            <person name="Li X."/>
            <person name="Liu Y."/>
            <person name="Li H."/>
            <person name="Ning X."/>
            <person name="Lin Y."/>
            <person name="Zhao L."/>
            <person name="Xing Q."/>
            <person name="Dou J."/>
            <person name="Li Y."/>
            <person name="Mao J."/>
            <person name="Guo H."/>
            <person name="Dou H."/>
            <person name="Li T."/>
            <person name="Mu C."/>
            <person name="Jiang W."/>
            <person name="Fu Q."/>
            <person name="Fu X."/>
            <person name="Miao Y."/>
            <person name="Liu J."/>
            <person name="Yu Q."/>
            <person name="Li R."/>
            <person name="Liao H."/>
            <person name="Li X."/>
            <person name="Kong Y."/>
            <person name="Jiang Z."/>
            <person name="Chourrout D."/>
            <person name="Li R."/>
            <person name="Bao Z."/>
        </authorList>
    </citation>
    <scope>NUCLEOTIDE SEQUENCE [LARGE SCALE GENOMIC DNA]</scope>
    <source>
        <strain evidence="10 11">PY_sf001</strain>
    </source>
</reference>
<evidence type="ECO:0000256" key="6">
    <source>
        <dbReference type="ARBA" id="ARBA00023170"/>
    </source>
</evidence>
<dbReference type="PANTHER" id="PTHR24243">
    <property type="entry name" value="G-PROTEIN COUPLED RECEPTOR"/>
    <property type="match status" value="1"/>
</dbReference>
<evidence type="ECO:0000256" key="3">
    <source>
        <dbReference type="ARBA" id="ARBA00022989"/>
    </source>
</evidence>
<evidence type="ECO:0000313" key="11">
    <source>
        <dbReference type="Proteomes" id="UP000242188"/>
    </source>
</evidence>
<evidence type="ECO:0000256" key="7">
    <source>
        <dbReference type="ARBA" id="ARBA00023224"/>
    </source>
</evidence>
<dbReference type="Pfam" id="PF00001">
    <property type="entry name" value="7tm_1"/>
    <property type="match status" value="1"/>
</dbReference>
<dbReference type="PRINTS" id="PR00237">
    <property type="entry name" value="GPCRRHODOPSN"/>
</dbReference>
<dbReference type="GO" id="GO:0005886">
    <property type="term" value="C:plasma membrane"/>
    <property type="evidence" value="ECO:0007669"/>
    <property type="project" value="TreeGrafter"/>
</dbReference>
<evidence type="ECO:0000256" key="1">
    <source>
        <dbReference type="ARBA" id="ARBA00004141"/>
    </source>
</evidence>
<organism evidence="10 11">
    <name type="scientific">Mizuhopecten yessoensis</name>
    <name type="common">Japanese scallop</name>
    <name type="synonym">Patinopecten yessoensis</name>
    <dbReference type="NCBI Taxonomy" id="6573"/>
    <lineage>
        <taxon>Eukaryota</taxon>
        <taxon>Metazoa</taxon>
        <taxon>Spiralia</taxon>
        <taxon>Lophotrochozoa</taxon>
        <taxon>Mollusca</taxon>
        <taxon>Bivalvia</taxon>
        <taxon>Autobranchia</taxon>
        <taxon>Pteriomorphia</taxon>
        <taxon>Pectinida</taxon>
        <taxon>Pectinoidea</taxon>
        <taxon>Pectinidae</taxon>
        <taxon>Mizuhopecten</taxon>
    </lineage>
</organism>
<keyword evidence="2 8" id="KW-0812">Transmembrane</keyword>
<dbReference type="EMBL" id="NEDP02004782">
    <property type="protein sequence ID" value="OWF44434.1"/>
    <property type="molecule type" value="Genomic_DNA"/>
</dbReference>
<feature type="transmembrane region" description="Helical" evidence="8">
    <location>
        <begin position="316"/>
        <end position="340"/>
    </location>
</feature>
<dbReference type="InterPro" id="IPR017452">
    <property type="entry name" value="GPCR_Rhodpsn_7TM"/>
</dbReference>
<comment type="subcellular location">
    <subcellularLocation>
        <location evidence="1">Membrane</location>
        <topology evidence="1">Multi-pass membrane protein</topology>
    </subcellularLocation>
</comment>
<feature type="transmembrane region" description="Helical" evidence="8">
    <location>
        <begin position="91"/>
        <end position="112"/>
    </location>
</feature>
<dbReference type="GO" id="GO:0004930">
    <property type="term" value="F:G protein-coupled receptor activity"/>
    <property type="evidence" value="ECO:0007669"/>
    <property type="project" value="UniProtKB-KW"/>
</dbReference>
<keyword evidence="5 8" id="KW-0472">Membrane</keyword>
<dbReference type="Gene3D" id="1.20.1070.10">
    <property type="entry name" value="Rhodopsin 7-helix transmembrane proteins"/>
    <property type="match status" value="1"/>
</dbReference>
<proteinExistence type="predicted"/>
<protein>
    <submittedName>
        <fullName evidence="10">Somatostatin receptor type 5</fullName>
    </submittedName>
</protein>
<keyword evidence="4" id="KW-0297">G-protein coupled receptor</keyword>
<dbReference type="AlphaFoldDB" id="A0A210Q6S1"/>
<keyword evidence="3 8" id="KW-1133">Transmembrane helix</keyword>
<evidence type="ECO:0000313" key="10">
    <source>
        <dbReference type="EMBL" id="OWF44434.1"/>
    </source>
</evidence>
<evidence type="ECO:0000256" key="5">
    <source>
        <dbReference type="ARBA" id="ARBA00023136"/>
    </source>
</evidence>
<keyword evidence="11" id="KW-1185">Reference proteome</keyword>
<evidence type="ECO:0000256" key="2">
    <source>
        <dbReference type="ARBA" id="ARBA00022692"/>
    </source>
</evidence>
<dbReference type="PANTHER" id="PTHR24243:SF224">
    <property type="entry name" value="G-PROTEIN COUPLED RECEPTOR 19-RELATED"/>
    <property type="match status" value="1"/>
</dbReference>
<evidence type="ECO:0000256" key="4">
    <source>
        <dbReference type="ARBA" id="ARBA00023040"/>
    </source>
</evidence>
<dbReference type="SUPFAM" id="SSF81321">
    <property type="entry name" value="Family A G protein-coupled receptor-like"/>
    <property type="match status" value="1"/>
</dbReference>
<accession>A0A210Q6S1</accession>
<evidence type="ECO:0000259" key="9">
    <source>
        <dbReference type="PROSITE" id="PS50262"/>
    </source>
</evidence>
<evidence type="ECO:0000256" key="8">
    <source>
        <dbReference type="SAM" id="Phobius"/>
    </source>
</evidence>
<feature type="transmembrane region" description="Helical" evidence="8">
    <location>
        <begin position="231"/>
        <end position="252"/>
    </location>
</feature>
<comment type="caution">
    <text evidence="10">The sequence shown here is derived from an EMBL/GenBank/DDBJ whole genome shotgun (WGS) entry which is preliminary data.</text>
</comment>
<feature type="transmembrane region" description="Helical" evidence="8">
    <location>
        <begin position="174"/>
        <end position="198"/>
    </location>
</feature>
<dbReference type="InterPro" id="IPR000276">
    <property type="entry name" value="GPCR_Rhodpsn"/>
</dbReference>
<keyword evidence="7" id="KW-0807">Transducer</keyword>
<keyword evidence="6 10" id="KW-0675">Receptor</keyword>
<name>A0A210Q6S1_MIZYE</name>
<feature type="transmembrane region" description="Helical" evidence="8">
    <location>
        <begin position="59"/>
        <end position="79"/>
    </location>
</feature>